<evidence type="ECO:0000256" key="12">
    <source>
        <dbReference type="SAM" id="SignalP"/>
    </source>
</evidence>
<evidence type="ECO:0000256" key="9">
    <source>
        <dbReference type="ARBA" id="ARBA00023136"/>
    </source>
</evidence>
<feature type="chain" id="PRO_5012756897" evidence="12">
    <location>
        <begin position="26"/>
        <end position="1116"/>
    </location>
</feature>
<evidence type="ECO:0000256" key="8">
    <source>
        <dbReference type="ARBA" id="ARBA00023077"/>
    </source>
</evidence>
<keyword evidence="8" id="KW-0798">TonB box</keyword>
<comment type="subcellular location">
    <subcellularLocation>
        <location evidence="1 11">Cell outer membrane</location>
        <topology evidence="1 11">Multi-pass membrane protein</topology>
    </subcellularLocation>
</comment>
<evidence type="ECO:0000256" key="6">
    <source>
        <dbReference type="ARBA" id="ARBA00023004"/>
    </source>
</evidence>
<dbReference type="Pfam" id="PF07715">
    <property type="entry name" value="Plug"/>
    <property type="match status" value="1"/>
</dbReference>
<dbReference type="GO" id="GO:0009279">
    <property type="term" value="C:cell outer membrane"/>
    <property type="evidence" value="ECO:0007669"/>
    <property type="project" value="UniProtKB-SubCell"/>
</dbReference>
<evidence type="ECO:0000256" key="1">
    <source>
        <dbReference type="ARBA" id="ARBA00004571"/>
    </source>
</evidence>
<dbReference type="EMBL" id="NFHB01000008">
    <property type="protein sequence ID" value="OUN02332.1"/>
    <property type="molecule type" value="Genomic_DNA"/>
</dbReference>
<dbReference type="Gene3D" id="2.170.130.10">
    <property type="entry name" value="TonB-dependent receptor, plug domain"/>
    <property type="match status" value="1"/>
</dbReference>
<evidence type="ECO:0000313" key="15">
    <source>
        <dbReference type="Proteomes" id="UP000195772"/>
    </source>
</evidence>
<dbReference type="PROSITE" id="PS52016">
    <property type="entry name" value="TONB_DEPENDENT_REC_3"/>
    <property type="match status" value="1"/>
</dbReference>
<dbReference type="PANTHER" id="PTHR32552">
    <property type="entry name" value="FERRICHROME IRON RECEPTOR-RELATED"/>
    <property type="match status" value="1"/>
</dbReference>
<dbReference type="InterPro" id="IPR008969">
    <property type="entry name" value="CarboxyPept-like_regulatory"/>
</dbReference>
<comment type="caution">
    <text evidence="14">The sequence shown here is derived from an EMBL/GenBank/DDBJ whole genome shotgun (WGS) entry which is preliminary data.</text>
</comment>
<name>A0A1Y3QRP5_9BACT</name>
<evidence type="ECO:0000256" key="4">
    <source>
        <dbReference type="ARBA" id="ARBA00022496"/>
    </source>
</evidence>
<dbReference type="InterPro" id="IPR037066">
    <property type="entry name" value="Plug_dom_sf"/>
</dbReference>
<dbReference type="Gene3D" id="2.60.40.1120">
    <property type="entry name" value="Carboxypeptidase-like, regulatory domain"/>
    <property type="match status" value="1"/>
</dbReference>
<accession>A0A1Y3QRP5</accession>
<sequence length="1116" mass="123220">MKLKTYIRNALATAVMLLVASAAWAQTRNITGIVFDTDGKSPLVGATVILKGSATGTISNADGTYTIHVGSDNDVLVFQSLGYDPQEVTVGSRTTINVTLKESAQKIDEVVVTALGLTRSEKSVGYAVSKVSGDELTKSISSNWVTGLNGKVAGMSMSSAGTGPGGTVRVTLRGDTSLNYGANEALFVIDGIPMSNGTVASGSGANYANSNAPVDFGNPISDLNPDDIENVSVLKGPAAAALYGSMGQNGVVLITTKSGREQRGIGVTYNGSVTFETAGFWPEFQEEYGPSAVTTSLTNRVASAWGLPGTMTYDGQPVRQQISRYTYGEHFDSSKLRYLYMSKNWETGEFTPLPWVYADDWFTGLFETGVTWSNSVTIDGSTGKGTSTRFSFTDLRNDWITPNSGYEQQTFALALNQKISKAIKLAAKVNYIRKNSDNMPMSGYSQGSPMYGLIWGYNTNPISAYRDEYMQGRYTYANYLAGSGEDKYNTTSGLIYNSLEGHNPYRTLYEELNKLDRDRFFGNVSIDFTILPELTFTLRGGFDANIEWRSQQKPFMSLDNRYGMYREKTIRRYDYNSDFLLKYNKLWDRFGVTAAFGGSVLRNKYYSTTITASQLSSEGPGMYSFANAAVALDTSPYRSNRQTNSLYGFVNLSWDDTYFLDVTARNDWSSTLAPSNWSYFYPSVSASILLDKAFKINSPHVNMIKLRGSWAQVGNDTSVFSLYDDYSTTDYPGGVTLPTASNYPYILPEKTSSWEVGLETKFLGNRLNVDVALYKTSTRNQIISAETSAETGSTSRKMNAGLITNKGVEVTFRMVPVRTKDINWEINGNWSLNKNKLNELQNGWDPATPLQTSTSTTIGSRIFVYSYVGKSMHQLYSASHYEYAPEGSTYTDENGNQVDCSGMQIINAKTGYPLLTKETDSKKFEHLGSVIPDWKAGFGTTFRYKNLSLSAQFTAQVGGVAYSVTNFALSYQGKLKNSLAGRDDGLVLQGVNAVDNGDGTVSYQKNTAVTENIYTYYQSYKWVRDNGRENTFSTDFLKFKELRIDYQLPKHLMAKTRFLQGASIGFFATNLFCITDWPQFDPEAAGLVNGTNIYPGIETVTFPMTRTYGINIKLQF</sequence>
<feature type="domain" description="TonB-dependent receptor plug" evidence="13">
    <location>
        <begin position="122"/>
        <end position="251"/>
    </location>
</feature>
<dbReference type="AlphaFoldDB" id="A0A1Y3QRP5"/>
<keyword evidence="9 11" id="KW-0472">Membrane</keyword>
<dbReference type="GO" id="GO:0006826">
    <property type="term" value="P:iron ion transport"/>
    <property type="evidence" value="ECO:0007669"/>
    <property type="project" value="UniProtKB-KW"/>
</dbReference>
<reference evidence="15" key="1">
    <citation type="submission" date="2017-04" db="EMBL/GenBank/DDBJ databases">
        <title>Function of individual gut microbiota members based on whole genome sequencing of pure cultures obtained from chicken caecum.</title>
        <authorList>
            <person name="Medvecky M."/>
            <person name="Cejkova D."/>
            <person name="Polansky O."/>
            <person name="Karasova D."/>
            <person name="Kubasova T."/>
            <person name="Cizek A."/>
            <person name="Rychlik I."/>
        </authorList>
    </citation>
    <scope>NUCLEOTIDE SEQUENCE [LARGE SCALE GENOMIC DNA]</scope>
    <source>
        <strain evidence="15">An90</strain>
    </source>
</reference>
<evidence type="ECO:0000256" key="10">
    <source>
        <dbReference type="ARBA" id="ARBA00023237"/>
    </source>
</evidence>
<evidence type="ECO:0000313" key="14">
    <source>
        <dbReference type="EMBL" id="OUN02332.1"/>
    </source>
</evidence>
<keyword evidence="3 11" id="KW-1134">Transmembrane beta strand</keyword>
<dbReference type="RefSeq" id="WP_087403083.1">
    <property type="nucleotide sequence ID" value="NZ_JADCKD010000003.1"/>
</dbReference>
<keyword evidence="5 11" id="KW-0812">Transmembrane</keyword>
<keyword evidence="7" id="KW-0406">Ion transport</keyword>
<evidence type="ECO:0000256" key="5">
    <source>
        <dbReference type="ARBA" id="ARBA00022692"/>
    </source>
</evidence>
<dbReference type="Pfam" id="PF13715">
    <property type="entry name" value="CarbopepD_reg_2"/>
    <property type="match status" value="1"/>
</dbReference>
<dbReference type="InterPro" id="IPR012910">
    <property type="entry name" value="Plug_dom"/>
</dbReference>
<keyword evidence="12" id="KW-0732">Signal</keyword>
<keyword evidence="2 11" id="KW-0813">Transport</keyword>
<dbReference type="Proteomes" id="UP000195772">
    <property type="component" value="Unassembled WGS sequence"/>
</dbReference>
<gene>
    <name evidence="14" type="ORF">B5G41_11685</name>
</gene>
<dbReference type="InterPro" id="IPR036942">
    <property type="entry name" value="Beta-barrel_TonB_sf"/>
</dbReference>
<feature type="signal peptide" evidence="12">
    <location>
        <begin position="1"/>
        <end position="25"/>
    </location>
</feature>
<evidence type="ECO:0000256" key="3">
    <source>
        <dbReference type="ARBA" id="ARBA00022452"/>
    </source>
</evidence>
<dbReference type="InterPro" id="IPR039426">
    <property type="entry name" value="TonB-dep_rcpt-like"/>
</dbReference>
<keyword evidence="4" id="KW-0410">Iron transport</keyword>
<keyword evidence="6" id="KW-0408">Iron</keyword>
<organism evidence="14 15">
    <name type="scientific">Alistipes onderdonkii</name>
    <dbReference type="NCBI Taxonomy" id="328813"/>
    <lineage>
        <taxon>Bacteria</taxon>
        <taxon>Pseudomonadati</taxon>
        <taxon>Bacteroidota</taxon>
        <taxon>Bacteroidia</taxon>
        <taxon>Bacteroidales</taxon>
        <taxon>Rikenellaceae</taxon>
        <taxon>Alistipes</taxon>
    </lineage>
</organism>
<evidence type="ECO:0000259" key="13">
    <source>
        <dbReference type="Pfam" id="PF07715"/>
    </source>
</evidence>
<dbReference type="PANTHER" id="PTHR32552:SF81">
    <property type="entry name" value="TONB-DEPENDENT OUTER MEMBRANE RECEPTOR"/>
    <property type="match status" value="1"/>
</dbReference>
<dbReference type="NCBIfam" id="TIGR04056">
    <property type="entry name" value="OMP_RagA_SusC"/>
    <property type="match status" value="1"/>
</dbReference>
<evidence type="ECO:0000256" key="2">
    <source>
        <dbReference type="ARBA" id="ARBA00022448"/>
    </source>
</evidence>
<evidence type="ECO:0000256" key="11">
    <source>
        <dbReference type="PROSITE-ProRule" id="PRU01360"/>
    </source>
</evidence>
<proteinExistence type="inferred from homology"/>
<dbReference type="Gene3D" id="2.40.170.20">
    <property type="entry name" value="TonB-dependent receptor, beta-barrel domain"/>
    <property type="match status" value="1"/>
</dbReference>
<dbReference type="NCBIfam" id="TIGR04057">
    <property type="entry name" value="SusC_RagA_signa"/>
    <property type="match status" value="1"/>
</dbReference>
<dbReference type="OrthoDB" id="9768177at2"/>
<protein>
    <submittedName>
        <fullName evidence="14">SusC/RagA family TonB-linked outer membrane protein</fullName>
    </submittedName>
</protein>
<dbReference type="InterPro" id="IPR023997">
    <property type="entry name" value="TonB-dep_OMP_SusC/RagA_CS"/>
</dbReference>
<dbReference type="eggNOG" id="COG4771">
    <property type="taxonomic scope" value="Bacteria"/>
</dbReference>
<keyword evidence="10 11" id="KW-0998">Cell outer membrane</keyword>
<dbReference type="SUPFAM" id="SSF49464">
    <property type="entry name" value="Carboxypeptidase regulatory domain-like"/>
    <property type="match status" value="1"/>
</dbReference>
<dbReference type="InterPro" id="IPR023996">
    <property type="entry name" value="TonB-dep_OMP_SusC/RagA"/>
</dbReference>
<evidence type="ECO:0000256" key="7">
    <source>
        <dbReference type="ARBA" id="ARBA00023065"/>
    </source>
</evidence>
<dbReference type="SUPFAM" id="SSF56935">
    <property type="entry name" value="Porins"/>
    <property type="match status" value="1"/>
</dbReference>
<comment type="similarity">
    <text evidence="11">Belongs to the TonB-dependent receptor family.</text>
</comment>